<gene>
    <name evidence="2" type="ORF">M6B38_340380</name>
</gene>
<keyword evidence="1" id="KW-1133">Transmembrane helix</keyword>
<comment type="caution">
    <text evidence="2">The sequence shown here is derived from an EMBL/GenBank/DDBJ whole genome shotgun (WGS) entry which is preliminary data.</text>
</comment>
<keyword evidence="1" id="KW-0812">Transmembrane</keyword>
<reference evidence="2" key="2">
    <citation type="submission" date="2023-04" db="EMBL/GenBank/DDBJ databases">
        <authorList>
            <person name="Bruccoleri R.E."/>
            <person name="Oakeley E.J."/>
            <person name="Faust A.-M."/>
            <person name="Dessus-Babus S."/>
            <person name="Altorfer M."/>
            <person name="Burckhardt D."/>
            <person name="Oertli M."/>
            <person name="Naumann U."/>
            <person name="Petersen F."/>
            <person name="Wong J."/>
        </authorList>
    </citation>
    <scope>NUCLEOTIDE SEQUENCE</scope>
    <source>
        <strain evidence="2">GSM-AAB239-AS_SAM_17_03QT</strain>
        <tissue evidence="2">Leaf</tissue>
    </source>
</reference>
<reference evidence="2" key="1">
    <citation type="journal article" date="2023" name="GigaByte">
        <title>Genome assembly of the bearded iris, Iris pallida Lam.</title>
        <authorList>
            <person name="Bruccoleri R.E."/>
            <person name="Oakeley E.J."/>
            <person name="Faust A.M.E."/>
            <person name="Altorfer M."/>
            <person name="Dessus-Babus S."/>
            <person name="Burckhardt D."/>
            <person name="Oertli M."/>
            <person name="Naumann U."/>
            <person name="Petersen F."/>
            <person name="Wong J."/>
        </authorList>
    </citation>
    <scope>NUCLEOTIDE SEQUENCE</scope>
    <source>
        <strain evidence="2">GSM-AAB239-AS_SAM_17_03QT</strain>
    </source>
</reference>
<evidence type="ECO:0000256" key="1">
    <source>
        <dbReference type="SAM" id="Phobius"/>
    </source>
</evidence>
<keyword evidence="3" id="KW-1185">Reference proteome</keyword>
<dbReference type="Proteomes" id="UP001140949">
    <property type="component" value="Unassembled WGS sequence"/>
</dbReference>
<evidence type="ECO:0000313" key="3">
    <source>
        <dbReference type="Proteomes" id="UP001140949"/>
    </source>
</evidence>
<dbReference type="EMBL" id="JANAVB010015028">
    <property type="protein sequence ID" value="KAJ6833387.1"/>
    <property type="molecule type" value="Genomic_DNA"/>
</dbReference>
<keyword evidence="1" id="KW-0472">Membrane</keyword>
<feature type="transmembrane region" description="Helical" evidence="1">
    <location>
        <begin position="42"/>
        <end position="60"/>
    </location>
</feature>
<proteinExistence type="predicted"/>
<accession>A0AAX6GYJ8</accession>
<protein>
    <submittedName>
        <fullName evidence="2">Uncharacterized protein</fullName>
    </submittedName>
</protein>
<sequence>MDRRLYSTVKNGISTRTRLPGVRPEAGHVDCHGRHGHFGRGLVYWLLVLVMMSVAMVDDWRGGRIDRGYDREVSNGLGVGAEMRGNGLMRFW</sequence>
<name>A0AAX6GYJ8_IRIPA</name>
<dbReference type="AlphaFoldDB" id="A0AAX6GYJ8"/>
<evidence type="ECO:0000313" key="2">
    <source>
        <dbReference type="EMBL" id="KAJ6833387.1"/>
    </source>
</evidence>
<organism evidence="2 3">
    <name type="scientific">Iris pallida</name>
    <name type="common">Sweet iris</name>
    <dbReference type="NCBI Taxonomy" id="29817"/>
    <lineage>
        <taxon>Eukaryota</taxon>
        <taxon>Viridiplantae</taxon>
        <taxon>Streptophyta</taxon>
        <taxon>Embryophyta</taxon>
        <taxon>Tracheophyta</taxon>
        <taxon>Spermatophyta</taxon>
        <taxon>Magnoliopsida</taxon>
        <taxon>Liliopsida</taxon>
        <taxon>Asparagales</taxon>
        <taxon>Iridaceae</taxon>
        <taxon>Iridoideae</taxon>
        <taxon>Irideae</taxon>
        <taxon>Iris</taxon>
    </lineage>
</organism>